<dbReference type="GO" id="GO:0006109">
    <property type="term" value="P:regulation of carbohydrate metabolic process"/>
    <property type="evidence" value="ECO:0007669"/>
    <property type="project" value="InterPro"/>
</dbReference>
<keyword evidence="5" id="KW-1005">Bacterial flagellum biogenesis</keyword>
<dbReference type="Pfam" id="PF02599">
    <property type="entry name" value="CsrA"/>
    <property type="match status" value="1"/>
</dbReference>
<dbReference type="GO" id="GO:0045947">
    <property type="term" value="P:negative regulation of translational initiation"/>
    <property type="evidence" value="ECO:0007669"/>
    <property type="project" value="UniProtKB-UniRule"/>
</dbReference>
<reference evidence="6" key="1">
    <citation type="journal article" date="2020" name="mSystems">
        <title>Genome- and Community-Level Interaction Insights into Carbon Utilization and Element Cycling Functions of Hydrothermarchaeota in Hydrothermal Sediment.</title>
        <authorList>
            <person name="Zhou Z."/>
            <person name="Liu Y."/>
            <person name="Xu W."/>
            <person name="Pan J."/>
            <person name="Luo Z.H."/>
            <person name="Li M."/>
        </authorList>
    </citation>
    <scope>NUCLEOTIDE SEQUENCE [LARGE SCALE GENOMIC DNA]</scope>
    <source>
        <strain evidence="6">SpSt-479</strain>
    </source>
</reference>
<evidence type="ECO:0000256" key="5">
    <source>
        <dbReference type="HAMAP-Rule" id="MF_00167"/>
    </source>
</evidence>
<protein>
    <recommendedName>
        <fullName evidence="5">Translational regulator CsrA</fullName>
    </recommendedName>
</protein>
<sequence length="77" mass="8764">MLILTRKLNEEINIDGEITIKIISISDNQVKLGIEAPKDVQIVRKEVLDRVKESTKDALKKVKEKPSEIKGLKIKKI</sequence>
<comment type="function">
    <text evidence="5">A translational regulator that binds mRNA to regulate translation initiation and/or mRNA stability. Usually binds in the 5'-UTR at or near the Shine-Dalgarno sequence preventing ribosome-binding, thus repressing translation. Its main target seems to be the major flagellin gene, while its function is anatagonized by FliW.</text>
</comment>
<gene>
    <name evidence="5 6" type="primary">csrA</name>
    <name evidence="6" type="ORF">ENS31_02810</name>
</gene>
<dbReference type="FunFam" id="2.60.40.4380:FF:000002">
    <property type="entry name" value="Translational regulator CsrA"/>
    <property type="match status" value="1"/>
</dbReference>
<dbReference type="PANTHER" id="PTHR34984">
    <property type="entry name" value="CARBON STORAGE REGULATOR"/>
    <property type="match status" value="1"/>
</dbReference>
<comment type="similarity">
    <text evidence="5">Belongs to the CsrA/RsmA family.</text>
</comment>
<name>A0A7V2ZI49_9BACT</name>
<dbReference type="Gene3D" id="2.60.40.4380">
    <property type="entry name" value="Translational regulator CsrA"/>
    <property type="match status" value="1"/>
</dbReference>
<evidence type="ECO:0000256" key="1">
    <source>
        <dbReference type="ARBA" id="ARBA00022490"/>
    </source>
</evidence>
<dbReference type="GO" id="GO:0006402">
    <property type="term" value="P:mRNA catabolic process"/>
    <property type="evidence" value="ECO:0007669"/>
    <property type="project" value="InterPro"/>
</dbReference>
<dbReference type="InterPro" id="IPR003751">
    <property type="entry name" value="CsrA"/>
</dbReference>
<dbReference type="RefSeq" id="WP_304146640.1">
    <property type="nucleotide sequence ID" value="NZ_JAOAIE010000090.1"/>
</dbReference>
<evidence type="ECO:0000256" key="2">
    <source>
        <dbReference type="ARBA" id="ARBA00022491"/>
    </source>
</evidence>
<keyword evidence="1 5" id="KW-0963">Cytoplasm</keyword>
<dbReference type="GO" id="GO:0044781">
    <property type="term" value="P:bacterial-type flagellum organization"/>
    <property type="evidence" value="ECO:0007669"/>
    <property type="project" value="UniProtKB-KW"/>
</dbReference>
<comment type="subunit">
    <text evidence="5">Homodimer; the beta-strands of each monomer intercalate to form a hydrophobic core, while the alpha-helices form wings that extend away from the core.</text>
</comment>
<dbReference type="EMBL" id="DSUJ01000008">
    <property type="protein sequence ID" value="HFI90444.1"/>
    <property type="molecule type" value="Genomic_DNA"/>
</dbReference>
<proteinExistence type="inferred from homology"/>
<dbReference type="NCBIfam" id="NF002469">
    <property type="entry name" value="PRK01712.1"/>
    <property type="match status" value="1"/>
</dbReference>
<keyword evidence="3 5" id="KW-0810">Translation regulation</keyword>
<dbReference type="GO" id="GO:0048027">
    <property type="term" value="F:mRNA 5'-UTR binding"/>
    <property type="evidence" value="ECO:0007669"/>
    <property type="project" value="UniProtKB-UniRule"/>
</dbReference>
<dbReference type="AlphaFoldDB" id="A0A7V2ZI49"/>
<comment type="subcellular location">
    <subcellularLocation>
        <location evidence="5">Cytoplasm</location>
    </subcellularLocation>
</comment>
<dbReference type="InterPro" id="IPR036107">
    <property type="entry name" value="CsrA_sf"/>
</dbReference>
<evidence type="ECO:0000256" key="4">
    <source>
        <dbReference type="ARBA" id="ARBA00022884"/>
    </source>
</evidence>
<dbReference type="GO" id="GO:0005829">
    <property type="term" value="C:cytosol"/>
    <property type="evidence" value="ECO:0007669"/>
    <property type="project" value="TreeGrafter"/>
</dbReference>
<evidence type="ECO:0000313" key="6">
    <source>
        <dbReference type="EMBL" id="HFI90444.1"/>
    </source>
</evidence>
<keyword evidence="2 5" id="KW-0678">Repressor</keyword>
<dbReference type="PANTHER" id="PTHR34984:SF1">
    <property type="entry name" value="CARBON STORAGE REGULATOR"/>
    <property type="match status" value="1"/>
</dbReference>
<dbReference type="NCBIfam" id="TIGR00202">
    <property type="entry name" value="csrA"/>
    <property type="match status" value="1"/>
</dbReference>
<comment type="caution">
    <text evidence="6">The sequence shown here is derived from an EMBL/GenBank/DDBJ whole genome shotgun (WGS) entry which is preliminary data.</text>
</comment>
<evidence type="ECO:0000256" key="3">
    <source>
        <dbReference type="ARBA" id="ARBA00022845"/>
    </source>
</evidence>
<organism evidence="6">
    <name type="scientific">Ignavibacterium album</name>
    <dbReference type="NCBI Taxonomy" id="591197"/>
    <lineage>
        <taxon>Bacteria</taxon>
        <taxon>Pseudomonadati</taxon>
        <taxon>Ignavibacteriota</taxon>
        <taxon>Ignavibacteria</taxon>
        <taxon>Ignavibacteriales</taxon>
        <taxon>Ignavibacteriaceae</taxon>
        <taxon>Ignavibacterium</taxon>
    </lineage>
</organism>
<dbReference type="HAMAP" id="MF_00167">
    <property type="entry name" value="CsrA"/>
    <property type="match status" value="1"/>
</dbReference>
<accession>A0A7V2ZI49</accession>
<dbReference type="SUPFAM" id="SSF117130">
    <property type="entry name" value="CsrA-like"/>
    <property type="match status" value="1"/>
</dbReference>
<dbReference type="GO" id="GO:1902208">
    <property type="term" value="P:regulation of bacterial-type flagellum assembly"/>
    <property type="evidence" value="ECO:0007669"/>
    <property type="project" value="UniProtKB-UniRule"/>
</dbReference>
<keyword evidence="4 5" id="KW-0694">RNA-binding</keyword>